<feature type="domain" description="Luciferase-like" evidence="3">
    <location>
        <begin position="9"/>
        <end position="310"/>
    </location>
</feature>
<dbReference type="InterPro" id="IPR011251">
    <property type="entry name" value="Luciferase-like_dom"/>
</dbReference>
<dbReference type="RefSeq" id="WP_168115459.1">
    <property type="nucleotide sequence ID" value="NZ_BOON01000019.1"/>
</dbReference>
<keyword evidence="1" id="KW-0560">Oxidoreductase</keyword>
<evidence type="ECO:0000256" key="1">
    <source>
        <dbReference type="ARBA" id="ARBA00023002"/>
    </source>
</evidence>
<gene>
    <name evidence="4" type="ORF">Pme01_22130</name>
</gene>
<dbReference type="InterPro" id="IPR036661">
    <property type="entry name" value="Luciferase-like_sf"/>
</dbReference>
<evidence type="ECO:0000313" key="5">
    <source>
        <dbReference type="Proteomes" id="UP000599074"/>
    </source>
</evidence>
<protein>
    <recommendedName>
        <fullName evidence="3">Luciferase-like domain-containing protein</fullName>
    </recommendedName>
</protein>
<dbReference type="Gene3D" id="3.20.20.30">
    <property type="entry name" value="Luciferase-like domain"/>
    <property type="match status" value="1"/>
</dbReference>
<name>A0A8J3TC39_9ACTN</name>
<dbReference type="GO" id="GO:0004497">
    <property type="term" value="F:monooxygenase activity"/>
    <property type="evidence" value="ECO:0007669"/>
    <property type="project" value="UniProtKB-KW"/>
</dbReference>
<evidence type="ECO:0000313" key="4">
    <source>
        <dbReference type="EMBL" id="GII22616.1"/>
    </source>
</evidence>
<organism evidence="4 5">
    <name type="scientific">Planosporangium mesophilum</name>
    <dbReference type="NCBI Taxonomy" id="689768"/>
    <lineage>
        <taxon>Bacteria</taxon>
        <taxon>Bacillati</taxon>
        <taxon>Actinomycetota</taxon>
        <taxon>Actinomycetes</taxon>
        <taxon>Micromonosporales</taxon>
        <taxon>Micromonosporaceae</taxon>
        <taxon>Planosporangium</taxon>
    </lineage>
</organism>
<comment type="caution">
    <text evidence="4">The sequence shown here is derived from an EMBL/GenBank/DDBJ whole genome shotgun (WGS) entry which is preliminary data.</text>
</comment>
<dbReference type="EMBL" id="BOON01000019">
    <property type="protein sequence ID" value="GII22616.1"/>
    <property type="molecule type" value="Genomic_DNA"/>
</dbReference>
<dbReference type="Proteomes" id="UP000599074">
    <property type="component" value="Unassembled WGS sequence"/>
</dbReference>
<dbReference type="Pfam" id="PF00296">
    <property type="entry name" value="Bac_luciferase"/>
    <property type="match status" value="1"/>
</dbReference>
<dbReference type="InterPro" id="IPR050766">
    <property type="entry name" value="Bact_Lucif_Oxidored"/>
</dbReference>
<evidence type="ECO:0000259" key="3">
    <source>
        <dbReference type="Pfam" id="PF00296"/>
    </source>
</evidence>
<dbReference type="PANTHER" id="PTHR30137">
    <property type="entry name" value="LUCIFERASE-LIKE MONOOXYGENASE"/>
    <property type="match status" value="1"/>
</dbReference>
<dbReference type="PANTHER" id="PTHR30137:SF8">
    <property type="entry name" value="BLR5498 PROTEIN"/>
    <property type="match status" value="1"/>
</dbReference>
<reference evidence="4" key="1">
    <citation type="submission" date="2021-01" db="EMBL/GenBank/DDBJ databases">
        <title>Whole genome shotgun sequence of Planosporangium mesophilum NBRC 109066.</title>
        <authorList>
            <person name="Komaki H."/>
            <person name="Tamura T."/>
        </authorList>
    </citation>
    <scope>NUCLEOTIDE SEQUENCE</scope>
    <source>
        <strain evidence="4">NBRC 109066</strain>
    </source>
</reference>
<dbReference type="GO" id="GO:0005829">
    <property type="term" value="C:cytosol"/>
    <property type="evidence" value="ECO:0007669"/>
    <property type="project" value="TreeGrafter"/>
</dbReference>
<keyword evidence="5" id="KW-1185">Reference proteome</keyword>
<evidence type="ECO:0000256" key="2">
    <source>
        <dbReference type="ARBA" id="ARBA00023033"/>
    </source>
</evidence>
<accession>A0A8J3TC39</accession>
<dbReference type="SUPFAM" id="SSF51679">
    <property type="entry name" value="Bacterial luciferase-like"/>
    <property type="match status" value="1"/>
</dbReference>
<proteinExistence type="predicted"/>
<dbReference type="GO" id="GO:0016705">
    <property type="term" value="F:oxidoreductase activity, acting on paired donors, with incorporation or reduction of molecular oxygen"/>
    <property type="evidence" value="ECO:0007669"/>
    <property type="project" value="InterPro"/>
</dbReference>
<dbReference type="AlphaFoldDB" id="A0A8J3TC39"/>
<keyword evidence="2" id="KW-0503">Monooxygenase</keyword>
<sequence>MSTAQPGVEFGLFDWIDAAPGAGVSDVYEGRLRLLAEADRGGFAVYHLAEHHGTPLGMAPSPGVFVAAAARVTTRIRLAPTTFIVPLYDPLRLTQEIAMLDQLSRGRLEIGVGRGSSPHEAAMYGLTPADAAERFERYLPAILEGLETGTFRRPDGDPVPLHVPVYQRPHPPLWYPSSNPASIPRLGEQGYNALFGFGFVSPPLDVLREQSKTFFERYRASAERGEARYGLAGTTPRFGIMRHVFVAPTDEEAVELARPAFADHHTSFTHLWRLHGNERFSAPVDFDQLVAEGRLFVGSPQTVARQVAEAIAGTEVNYVAGAFAWGSLDTEASLRSLRLFRDEVIPAVRRVEH</sequence>